<geneLocation type="plasmid" evidence="2">
    <name>pthaf100_a</name>
</geneLocation>
<dbReference type="AlphaFoldDB" id="A0A5P9CP26"/>
<dbReference type="RefSeq" id="WP_152432052.1">
    <property type="nucleotide sequence ID" value="NZ_CBCSDK010000021.1"/>
</dbReference>
<keyword evidence="2" id="KW-1185">Reference proteome</keyword>
<protein>
    <submittedName>
        <fullName evidence="1">Uncharacterized protein</fullName>
    </submittedName>
</protein>
<gene>
    <name evidence="1" type="ORF">FIV01_16525</name>
</gene>
<keyword evidence="1" id="KW-0614">Plasmid</keyword>
<name>A0A5P9CP26_9VIBR</name>
<proteinExistence type="predicted"/>
<reference evidence="1 2" key="1">
    <citation type="submission" date="2019-10" db="EMBL/GenBank/DDBJ databases">
        <title>Complete genome sequence of Vibrio sp. strain THAF100, isolated from non-filtered water from the water column of tank 6 of a marine aquarium containing stony-coral fragments. Water maintained at 26 degree C.</title>
        <authorList>
            <person name="Ruckert C."/>
            <person name="Franco A."/>
            <person name="Kalinowski J."/>
            <person name="Glaeser S."/>
        </authorList>
    </citation>
    <scope>NUCLEOTIDE SEQUENCE [LARGE SCALE GENOMIC DNA]</scope>
    <source>
        <strain evidence="1 2">THAF100</strain>
        <plasmid evidence="2">pthaf100_a</plasmid>
    </source>
</reference>
<dbReference type="EMBL" id="CP045351">
    <property type="protein sequence ID" value="QFT27995.1"/>
    <property type="molecule type" value="Genomic_DNA"/>
</dbReference>
<organism evidence="1 2">
    <name type="scientific">Vibrio aquimaris</name>
    <dbReference type="NCBI Taxonomy" id="2587862"/>
    <lineage>
        <taxon>Bacteria</taxon>
        <taxon>Pseudomonadati</taxon>
        <taxon>Pseudomonadota</taxon>
        <taxon>Gammaproteobacteria</taxon>
        <taxon>Vibrionales</taxon>
        <taxon>Vibrionaceae</taxon>
        <taxon>Vibrio</taxon>
    </lineage>
</organism>
<dbReference type="Proteomes" id="UP000326936">
    <property type="component" value="Plasmid pTHAF100_a"/>
</dbReference>
<dbReference type="KEGG" id="vaq:FIV01_16525"/>
<accession>A0A5P9CP26</accession>
<sequence>MPIQIDAPIKNNFSSAMKTIPPLSSMEEEEKTKSLSRFDIQEAIEEFNSQNKNKFSLSFRAFPSGKEPLLTKGFWRLENIKTGGCELTFVSNSFKKESELELKDTIIRMIESDLPQKVTIITDDEDSCNKIKRTLLEKEFNMYMSLHVSNLDKDTGSPRINVRDTIKSLKDGFFDGIKTQHGSTELFKHKSSEVTLKYPPLVITQETKDTLAKMSKGEVVTAVLNLSDGKVHVGTLGQFRVAFKNGVYQTRQSGFNGGKTFNIAGKPFEQIHHKSLAGNASNHIRPDTTSHGQLAKIIMNNDKSIERSMLRGFAIRMDEDCFRIVTASRTLNTIDGNRILHPEIKRFYIEPLKHQLNETLHPATRD</sequence>
<evidence type="ECO:0000313" key="1">
    <source>
        <dbReference type="EMBL" id="QFT27995.1"/>
    </source>
</evidence>
<evidence type="ECO:0000313" key="2">
    <source>
        <dbReference type="Proteomes" id="UP000326936"/>
    </source>
</evidence>